<name>A0ABU6VUL3_9FABA</name>
<feature type="compositionally biased region" description="Polar residues" evidence="6">
    <location>
        <begin position="386"/>
        <end position="395"/>
    </location>
</feature>
<dbReference type="PANTHER" id="PTHR11467:SF29">
    <property type="entry name" value="OS03G0711600 PROTEIN"/>
    <property type="match status" value="1"/>
</dbReference>
<evidence type="ECO:0000256" key="2">
    <source>
        <dbReference type="ARBA" id="ARBA00004286"/>
    </source>
</evidence>
<feature type="compositionally biased region" description="Low complexity" evidence="6">
    <location>
        <begin position="167"/>
        <end position="181"/>
    </location>
</feature>
<feature type="compositionally biased region" description="Low complexity" evidence="6">
    <location>
        <begin position="453"/>
        <end position="468"/>
    </location>
</feature>
<proteinExistence type="predicted"/>
<feature type="compositionally biased region" description="Low complexity" evidence="6">
    <location>
        <begin position="256"/>
        <end position="272"/>
    </location>
</feature>
<dbReference type="PRINTS" id="PR00624">
    <property type="entry name" value="HISTONEH5"/>
</dbReference>
<accession>A0ABU6VUL3</accession>
<feature type="compositionally biased region" description="Pro residues" evidence="6">
    <location>
        <begin position="469"/>
        <end position="480"/>
    </location>
</feature>
<comment type="subcellular location">
    <subcellularLocation>
        <location evidence="2">Chromosome</location>
    </subcellularLocation>
    <subcellularLocation>
        <location evidence="1">Nucleus</location>
    </subcellularLocation>
</comment>
<dbReference type="PRINTS" id="PR00929">
    <property type="entry name" value="ATHOOK"/>
</dbReference>
<evidence type="ECO:0000256" key="6">
    <source>
        <dbReference type="SAM" id="MobiDB-lite"/>
    </source>
</evidence>
<dbReference type="InterPro" id="IPR036390">
    <property type="entry name" value="WH_DNA-bd_sf"/>
</dbReference>
<dbReference type="PROSITE" id="PS51504">
    <property type="entry name" value="H15"/>
    <property type="match status" value="1"/>
</dbReference>
<feature type="region of interest" description="Disordered" evidence="6">
    <location>
        <begin position="351"/>
        <end position="395"/>
    </location>
</feature>
<dbReference type="SUPFAM" id="SSF46785">
    <property type="entry name" value="Winged helix' DNA-binding domain"/>
    <property type="match status" value="1"/>
</dbReference>
<gene>
    <name evidence="8" type="ORF">PIB30_082353</name>
</gene>
<dbReference type="InterPro" id="IPR005819">
    <property type="entry name" value="H1/H5"/>
</dbReference>
<dbReference type="Gene3D" id="1.10.10.10">
    <property type="entry name" value="Winged helix-like DNA-binding domain superfamily/Winged helix DNA-binding domain"/>
    <property type="match status" value="1"/>
</dbReference>
<evidence type="ECO:0000256" key="5">
    <source>
        <dbReference type="ARBA" id="ARBA00023242"/>
    </source>
</evidence>
<reference evidence="8 9" key="1">
    <citation type="journal article" date="2023" name="Plants (Basel)">
        <title>Bridging the Gap: Combining Genomics and Transcriptomics Approaches to Understand Stylosanthes scabra, an Orphan Legume from the Brazilian Caatinga.</title>
        <authorList>
            <person name="Ferreira-Neto J.R.C."/>
            <person name="da Silva M.D."/>
            <person name="Binneck E."/>
            <person name="de Melo N.F."/>
            <person name="da Silva R.H."/>
            <person name="de Melo A.L.T.M."/>
            <person name="Pandolfi V."/>
            <person name="Bustamante F.O."/>
            <person name="Brasileiro-Vidal A.C."/>
            <person name="Benko-Iseppon A.M."/>
        </authorList>
    </citation>
    <scope>NUCLEOTIDE SEQUENCE [LARGE SCALE GENOMIC DNA]</scope>
    <source>
        <tissue evidence="8">Leaves</tissue>
    </source>
</reference>
<comment type="caution">
    <text evidence="8">The sequence shown here is derived from an EMBL/GenBank/DDBJ whole genome shotgun (WGS) entry which is preliminary data.</text>
</comment>
<dbReference type="SMART" id="SM00384">
    <property type="entry name" value="AT_hook"/>
    <property type="match status" value="7"/>
</dbReference>
<feature type="compositionally biased region" description="Basic residues" evidence="6">
    <location>
        <begin position="368"/>
        <end position="379"/>
    </location>
</feature>
<dbReference type="EMBL" id="JASCZI010152298">
    <property type="protein sequence ID" value="MED6175868.1"/>
    <property type="molecule type" value="Genomic_DNA"/>
</dbReference>
<dbReference type="InterPro" id="IPR036388">
    <property type="entry name" value="WH-like_DNA-bd_sf"/>
</dbReference>
<feature type="region of interest" description="Disordered" evidence="6">
    <location>
        <begin position="1"/>
        <end position="52"/>
    </location>
</feature>
<dbReference type="SMART" id="SM00526">
    <property type="entry name" value="H15"/>
    <property type="match status" value="1"/>
</dbReference>
<dbReference type="InterPro" id="IPR005818">
    <property type="entry name" value="Histone_H1/H5_H15"/>
</dbReference>
<keyword evidence="5" id="KW-0539">Nucleus</keyword>
<dbReference type="Pfam" id="PF00538">
    <property type="entry name" value="Linker_histone"/>
    <property type="match status" value="1"/>
</dbReference>
<evidence type="ECO:0000256" key="3">
    <source>
        <dbReference type="ARBA" id="ARBA00022454"/>
    </source>
</evidence>
<feature type="compositionally biased region" description="Pro residues" evidence="6">
    <location>
        <begin position="1"/>
        <end position="11"/>
    </location>
</feature>
<dbReference type="InterPro" id="IPR017956">
    <property type="entry name" value="AT_hook_DNA-bd_motif"/>
</dbReference>
<protein>
    <recommendedName>
        <fullName evidence="7">H15 domain-containing protein</fullName>
    </recommendedName>
</protein>
<feature type="domain" description="H15" evidence="7">
    <location>
        <begin position="50"/>
        <end position="120"/>
    </location>
</feature>
<dbReference type="Proteomes" id="UP001341840">
    <property type="component" value="Unassembled WGS sequence"/>
</dbReference>
<dbReference type="PANTHER" id="PTHR11467">
    <property type="entry name" value="HISTONE H1"/>
    <property type="match status" value="1"/>
</dbReference>
<keyword evidence="3" id="KW-0158">Chromosome</keyword>
<evidence type="ECO:0000313" key="8">
    <source>
        <dbReference type="EMBL" id="MED6175868.1"/>
    </source>
</evidence>
<feature type="compositionally biased region" description="Low complexity" evidence="6">
    <location>
        <begin position="481"/>
        <end position="530"/>
    </location>
</feature>
<feature type="region of interest" description="Disordered" evidence="6">
    <location>
        <begin position="120"/>
        <end position="336"/>
    </location>
</feature>
<feature type="compositionally biased region" description="Low complexity" evidence="6">
    <location>
        <begin position="147"/>
        <end position="158"/>
    </location>
</feature>
<evidence type="ECO:0000256" key="4">
    <source>
        <dbReference type="ARBA" id="ARBA00023125"/>
    </source>
</evidence>
<dbReference type="CDD" id="cd00073">
    <property type="entry name" value="H15"/>
    <property type="match status" value="1"/>
</dbReference>
<keyword evidence="9" id="KW-1185">Reference proteome</keyword>
<organism evidence="8 9">
    <name type="scientific">Stylosanthes scabra</name>
    <dbReference type="NCBI Taxonomy" id="79078"/>
    <lineage>
        <taxon>Eukaryota</taxon>
        <taxon>Viridiplantae</taxon>
        <taxon>Streptophyta</taxon>
        <taxon>Embryophyta</taxon>
        <taxon>Tracheophyta</taxon>
        <taxon>Spermatophyta</taxon>
        <taxon>Magnoliopsida</taxon>
        <taxon>eudicotyledons</taxon>
        <taxon>Gunneridae</taxon>
        <taxon>Pentapetalae</taxon>
        <taxon>rosids</taxon>
        <taxon>fabids</taxon>
        <taxon>Fabales</taxon>
        <taxon>Fabaceae</taxon>
        <taxon>Papilionoideae</taxon>
        <taxon>50 kb inversion clade</taxon>
        <taxon>dalbergioids sensu lato</taxon>
        <taxon>Dalbergieae</taxon>
        <taxon>Pterocarpus clade</taxon>
        <taxon>Stylosanthes</taxon>
    </lineage>
</organism>
<evidence type="ECO:0000259" key="7">
    <source>
        <dbReference type="PROSITE" id="PS51504"/>
    </source>
</evidence>
<evidence type="ECO:0000313" key="9">
    <source>
        <dbReference type="Proteomes" id="UP001341840"/>
    </source>
</evidence>
<evidence type="ECO:0000256" key="1">
    <source>
        <dbReference type="ARBA" id="ARBA00004123"/>
    </source>
</evidence>
<keyword evidence="4" id="KW-0238">DNA-binding</keyword>
<sequence>MDPSSIPPPAGPATNTLPMPTIPATVPFLQEPNNHSPPPPATTATGVAPSHPPYAEMIYTAIEALKEKEGSSKRAIAKYIEQVYKDQLPPTHSALLTHHLNRLKNNGMLQMVKKSYKLPRSANATDPNPSPSPSGSSRPRGRPRKAQPQPQLQLESQPQPQPLPAGNVNVNVPQQPQQQQNAEPVWAALGLADEPAVQPGSELKKRPGRPKKNEASPGAAGTPNPGSAVATPGRRGRPPGSKNSKRKPGRPPKALPAPGLAAAVAAIEASGGPKRGPGRPPKNQQLATPVTFAAASDPAAAPTPLLPAPAVVPAGGAPATGSPRPRGRPKRIASESGALVAVPVAVGRVRGRGRGRGRARGFGVFGRGRGRGRGRPVGRPRKDITSVGNSQNAQNEDLWRKLEHFQTKVKESLAVLRPYFNHESPVTALAALQELDVLGTMDLHAPLRDETIPQQPQQSVQMPLQQQPPMQPAPSPPPPQQQQQQQHQQQPPPQQFMFPQQFHQFNLPQFQQQPPQFQHQPPPQQQLFHP</sequence>
<feature type="region of interest" description="Disordered" evidence="6">
    <location>
        <begin position="451"/>
        <end position="530"/>
    </location>
</feature>
<feature type="compositionally biased region" description="Low complexity" evidence="6">
    <location>
        <begin position="289"/>
        <end position="324"/>
    </location>
</feature>